<dbReference type="GO" id="GO:0065002">
    <property type="term" value="P:intracellular protein transmembrane transport"/>
    <property type="evidence" value="ECO:0007669"/>
    <property type="project" value="TreeGrafter"/>
</dbReference>
<keyword evidence="4 10" id="KW-1003">Cell membrane</keyword>
<dbReference type="NCBIfam" id="TIGR00810">
    <property type="entry name" value="secG"/>
    <property type="match status" value="1"/>
</dbReference>
<dbReference type="GO" id="GO:0015450">
    <property type="term" value="F:protein-transporting ATPase activity"/>
    <property type="evidence" value="ECO:0007669"/>
    <property type="project" value="UniProtKB-UniRule"/>
</dbReference>
<evidence type="ECO:0000256" key="9">
    <source>
        <dbReference type="ARBA" id="ARBA00023136"/>
    </source>
</evidence>
<keyword evidence="7 10" id="KW-1133">Transmembrane helix</keyword>
<keyword evidence="9 10" id="KW-0472">Membrane</keyword>
<comment type="caution">
    <text evidence="10">Lacks conserved residue(s) required for the propagation of feature annotation.</text>
</comment>
<dbReference type="InterPro" id="IPR004692">
    <property type="entry name" value="SecG"/>
</dbReference>
<evidence type="ECO:0000256" key="7">
    <source>
        <dbReference type="ARBA" id="ARBA00022989"/>
    </source>
</evidence>
<keyword evidence="3 10" id="KW-0813">Transport</keyword>
<evidence type="ECO:0000256" key="6">
    <source>
        <dbReference type="ARBA" id="ARBA00022927"/>
    </source>
</evidence>
<dbReference type="Pfam" id="PF03840">
    <property type="entry name" value="SecG"/>
    <property type="match status" value="1"/>
</dbReference>
<comment type="function">
    <text evidence="10">Involved in protein export. Participates in an early event of protein translocation.</text>
</comment>
<organism evidence="12">
    <name type="scientific">candidate division WOR-3 bacterium</name>
    <dbReference type="NCBI Taxonomy" id="2052148"/>
    <lineage>
        <taxon>Bacteria</taxon>
        <taxon>Bacteria division WOR-3</taxon>
    </lineage>
</organism>
<comment type="caution">
    <text evidence="12">The sequence shown here is derived from an EMBL/GenBank/DDBJ whole genome shotgun (WGS) entry which is preliminary data.</text>
</comment>
<feature type="transmembrane region" description="Helical" evidence="10">
    <location>
        <begin position="51"/>
        <end position="73"/>
    </location>
</feature>
<evidence type="ECO:0000256" key="8">
    <source>
        <dbReference type="ARBA" id="ARBA00023010"/>
    </source>
</evidence>
<evidence type="ECO:0000256" key="4">
    <source>
        <dbReference type="ARBA" id="ARBA00022475"/>
    </source>
</evidence>
<dbReference type="Proteomes" id="UP000885847">
    <property type="component" value="Unassembled WGS sequence"/>
</dbReference>
<dbReference type="AlphaFoldDB" id="A0A7C0ZDC9"/>
<keyword evidence="8 10" id="KW-0811">Translocation</keyword>
<comment type="subcellular location">
    <subcellularLocation>
        <location evidence="1 10">Cell membrane</location>
        <topology evidence="1 10">Multi-pass membrane protein</topology>
    </subcellularLocation>
</comment>
<dbReference type="GO" id="GO:0009306">
    <property type="term" value="P:protein secretion"/>
    <property type="evidence" value="ECO:0007669"/>
    <property type="project" value="UniProtKB-UniRule"/>
</dbReference>
<proteinExistence type="inferred from homology"/>
<dbReference type="GO" id="GO:0005886">
    <property type="term" value="C:plasma membrane"/>
    <property type="evidence" value="ECO:0007669"/>
    <property type="project" value="UniProtKB-SubCell"/>
</dbReference>
<protein>
    <recommendedName>
        <fullName evidence="10">Protein-export membrane protein SecG</fullName>
    </recommendedName>
</protein>
<keyword evidence="5 10" id="KW-0812">Transmembrane</keyword>
<evidence type="ECO:0000256" key="5">
    <source>
        <dbReference type="ARBA" id="ARBA00022692"/>
    </source>
</evidence>
<gene>
    <name evidence="12" type="primary">secG</name>
    <name evidence="12" type="ORF">ENF18_07270</name>
</gene>
<accession>A0A7C0ZDC9</accession>
<dbReference type="GO" id="GO:0043952">
    <property type="term" value="P:protein transport by the Sec complex"/>
    <property type="evidence" value="ECO:0007669"/>
    <property type="project" value="TreeGrafter"/>
</dbReference>
<feature type="compositionally biased region" description="Low complexity" evidence="11">
    <location>
        <begin position="87"/>
        <end position="113"/>
    </location>
</feature>
<feature type="region of interest" description="Disordered" evidence="11">
    <location>
        <begin position="78"/>
        <end position="130"/>
    </location>
</feature>
<evidence type="ECO:0000256" key="1">
    <source>
        <dbReference type="ARBA" id="ARBA00004651"/>
    </source>
</evidence>
<evidence type="ECO:0000256" key="2">
    <source>
        <dbReference type="ARBA" id="ARBA00008445"/>
    </source>
</evidence>
<dbReference type="PANTHER" id="PTHR34182:SF1">
    <property type="entry name" value="PROTEIN-EXPORT MEMBRANE PROTEIN SECG"/>
    <property type="match status" value="1"/>
</dbReference>
<comment type="similarity">
    <text evidence="2 10">Belongs to the SecG family.</text>
</comment>
<dbReference type="EMBL" id="DQWE01000344">
    <property type="protein sequence ID" value="HDI83571.1"/>
    <property type="molecule type" value="Genomic_DNA"/>
</dbReference>
<evidence type="ECO:0000256" key="11">
    <source>
        <dbReference type="SAM" id="MobiDB-lite"/>
    </source>
</evidence>
<name>A0A7C0ZDC9_UNCW3</name>
<evidence type="ECO:0000313" key="12">
    <source>
        <dbReference type="EMBL" id="HDI83571.1"/>
    </source>
</evidence>
<evidence type="ECO:0000256" key="10">
    <source>
        <dbReference type="RuleBase" id="RU365087"/>
    </source>
</evidence>
<dbReference type="PRINTS" id="PR01651">
    <property type="entry name" value="SECGEXPORT"/>
</dbReference>
<evidence type="ECO:0000256" key="3">
    <source>
        <dbReference type="ARBA" id="ARBA00022448"/>
    </source>
</evidence>
<reference evidence="12" key="1">
    <citation type="journal article" date="2020" name="mSystems">
        <title>Genome- and Community-Level Interaction Insights into Carbon Utilization and Element Cycling Functions of Hydrothermarchaeota in Hydrothermal Sediment.</title>
        <authorList>
            <person name="Zhou Z."/>
            <person name="Liu Y."/>
            <person name="Xu W."/>
            <person name="Pan J."/>
            <person name="Luo Z.H."/>
            <person name="Li M."/>
        </authorList>
    </citation>
    <scope>NUCLEOTIDE SEQUENCE [LARGE SCALE GENOMIC DNA]</scope>
    <source>
        <strain evidence="12">HyVt-102</strain>
    </source>
</reference>
<keyword evidence="6 10" id="KW-0653">Protein transport</keyword>
<dbReference type="PANTHER" id="PTHR34182">
    <property type="entry name" value="PROTEIN-EXPORT MEMBRANE PROTEIN SECG"/>
    <property type="match status" value="1"/>
</dbReference>
<sequence>MIGFLMTIHVIIAVLLIVVVLLQQTRGGGLGGVFGGAQNVFGGKGAQPFFLKATAILGALFMLSSISIAYAVANRGKVRPPAPPPVEQQAPEQVPQGTEQTPQQGGQQTPEVPKAGQEIPQLPLTPEGGK</sequence>